<protein>
    <submittedName>
        <fullName evidence="2">DUF2474 family protein</fullName>
    </submittedName>
</protein>
<accession>A0A4Y9SNY4</accession>
<dbReference type="EMBL" id="SPUM01000138">
    <property type="protein sequence ID" value="TFW28440.1"/>
    <property type="molecule type" value="Genomic_DNA"/>
</dbReference>
<proteinExistence type="predicted"/>
<evidence type="ECO:0000313" key="3">
    <source>
        <dbReference type="Proteomes" id="UP000297258"/>
    </source>
</evidence>
<keyword evidence="3" id="KW-1185">Reference proteome</keyword>
<keyword evidence="1" id="KW-1133">Transmembrane helix</keyword>
<dbReference type="Proteomes" id="UP000297258">
    <property type="component" value="Unassembled WGS sequence"/>
</dbReference>
<organism evidence="2 3">
    <name type="scientific">Massilia horti</name>
    <dbReference type="NCBI Taxonomy" id="2562153"/>
    <lineage>
        <taxon>Bacteria</taxon>
        <taxon>Pseudomonadati</taxon>
        <taxon>Pseudomonadota</taxon>
        <taxon>Betaproteobacteria</taxon>
        <taxon>Burkholderiales</taxon>
        <taxon>Oxalobacteraceae</taxon>
        <taxon>Telluria group</taxon>
        <taxon>Massilia</taxon>
    </lineage>
</organism>
<keyword evidence="1" id="KW-0472">Membrane</keyword>
<keyword evidence="1" id="KW-0812">Transmembrane</keyword>
<dbReference type="Pfam" id="PF10617">
    <property type="entry name" value="DUF2474"/>
    <property type="match status" value="1"/>
</dbReference>
<dbReference type="InterPro" id="IPR018895">
    <property type="entry name" value="DUF2474"/>
</dbReference>
<reference evidence="2 3" key="1">
    <citation type="submission" date="2019-03" db="EMBL/GenBank/DDBJ databases">
        <title>Draft genome of Massilia hortus sp. nov., a novel bacterial species of the Oxalobacteraceae family.</title>
        <authorList>
            <person name="Peta V."/>
            <person name="Raths R."/>
            <person name="Bucking H."/>
        </authorList>
    </citation>
    <scope>NUCLEOTIDE SEQUENCE [LARGE SCALE GENOMIC DNA]</scope>
    <source>
        <strain evidence="2 3">ONC3</strain>
    </source>
</reference>
<evidence type="ECO:0000256" key="1">
    <source>
        <dbReference type="SAM" id="Phobius"/>
    </source>
</evidence>
<dbReference type="RefSeq" id="WP_135191663.1">
    <property type="nucleotide sequence ID" value="NZ_SPUM01000138.1"/>
</dbReference>
<dbReference type="AlphaFoldDB" id="A0A4Y9SNY4"/>
<evidence type="ECO:0000313" key="2">
    <source>
        <dbReference type="EMBL" id="TFW28440.1"/>
    </source>
</evidence>
<feature type="transmembrane region" description="Helical" evidence="1">
    <location>
        <begin position="12"/>
        <end position="34"/>
    </location>
</feature>
<gene>
    <name evidence="2" type="ORF">E4O92_21250</name>
</gene>
<sequence length="41" mass="4659">MRRRWLRRLGWMATLWAGGVAVLALVALLLRLLMHAAGMRA</sequence>
<comment type="caution">
    <text evidence="2">The sequence shown here is derived from an EMBL/GenBank/DDBJ whole genome shotgun (WGS) entry which is preliminary data.</text>
</comment>
<name>A0A4Y9SNY4_9BURK</name>